<organism evidence="2 3">
    <name type="scientific">Paramecium sonneborni</name>
    <dbReference type="NCBI Taxonomy" id="65129"/>
    <lineage>
        <taxon>Eukaryota</taxon>
        <taxon>Sar</taxon>
        <taxon>Alveolata</taxon>
        <taxon>Ciliophora</taxon>
        <taxon>Intramacronucleata</taxon>
        <taxon>Oligohymenophorea</taxon>
        <taxon>Peniculida</taxon>
        <taxon>Parameciidae</taxon>
        <taxon>Paramecium</taxon>
    </lineage>
</organism>
<evidence type="ECO:0000313" key="3">
    <source>
        <dbReference type="Proteomes" id="UP000692954"/>
    </source>
</evidence>
<accession>A0A8S1QL76</accession>
<feature type="compositionally biased region" description="Polar residues" evidence="1">
    <location>
        <begin position="502"/>
        <end position="520"/>
    </location>
</feature>
<evidence type="ECO:0008006" key="4">
    <source>
        <dbReference type="Google" id="ProtNLM"/>
    </source>
</evidence>
<protein>
    <recommendedName>
        <fullName evidence="4">PH domain-containing protein</fullName>
    </recommendedName>
</protein>
<dbReference type="AlphaFoldDB" id="A0A8S1QL76"/>
<keyword evidence="3" id="KW-1185">Reference proteome</keyword>
<dbReference type="FunFam" id="2.40.160.120:FF:000015">
    <property type="entry name" value="Oxysterol binding protein, putative"/>
    <property type="match status" value="1"/>
</dbReference>
<dbReference type="GO" id="GO:0016020">
    <property type="term" value="C:membrane"/>
    <property type="evidence" value="ECO:0007669"/>
    <property type="project" value="TreeGrafter"/>
</dbReference>
<gene>
    <name evidence="2" type="ORF">PSON_ATCC_30995.1.T1100100</name>
</gene>
<evidence type="ECO:0000256" key="1">
    <source>
        <dbReference type="SAM" id="MobiDB-lite"/>
    </source>
</evidence>
<dbReference type="PANTHER" id="PTHR10972">
    <property type="entry name" value="OXYSTEROL-BINDING PROTEIN-RELATED"/>
    <property type="match status" value="1"/>
</dbReference>
<dbReference type="Proteomes" id="UP000692954">
    <property type="component" value="Unassembled WGS sequence"/>
</dbReference>
<dbReference type="GO" id="GO:0032934">
    <property type="term" value="F:sterol binding"/>
    <property type="evidence" value="ECO:0007669"/>
    <property type="project" value="TreeGrafter"/>
</dbReference>
<feature type="region of interest" description="Disordered" evidence="1">
    <location>
        <begin position="502"/>
        <end position="521"/>
    </location>
</feature>
<reference evidence="2" key="1">
    <citation type="submission" date="2021-01" db="EMBL/GenBank/DDBJ databases">
        <authorList>
            <consortium name="Genoscope - CEA"/>
            <person name="William W."/>
        </authorList>
    </citation>
    <scope>NUCLEOTIDE SEQUENCE</scope>
</reference>
<sequence>MNSDEMEKLQPLFNRITRILQKSQSIINIIPIKFLQKIELLYNSLLDPTLEINSLDYDQLSYDEINSLSKLNKESKIELLISLFNLFFQQKKIIGEIDILGKSTILWSRKKIEIDLDIKELIIHRQNPKDQPYVIDLTEFYINYRGYLRGRYQYELLSRNPDLQIKDIIIGSEDKEEINKWIEYFKICCKQENVEQPKTTIMMNEQENDNKNLESCDRFSTVNFNKKQADDTNIKKTIISSKIQQQQIEQEVILVEEQILQENLPVLFNNLKDKINLEYLMDDHDFSLISFQHCARIMQSNINKNNFRVFITLPQTTLEILINSLYDTSTLKKWNKQIKSQQIILQATPFLAQIEEIREPLSFLYQPRSFKFLRYIYPFKNSFFIIEKSYESKDTDGLIEWNIIGIFLQDLQTKIMIVDTLVYNKGYITQNQDQQLILNYVQQFQNYKQFLKEENSRQQISNVNLPIYVSEAMNLINRYEQLKNKQTKRKFKSQVIRSDYSDQTVSPNLSSQANQINDNFSLDGDNQQRDSFLKEDIRSVQQKTGIFFKNDNIKQFYQISKYTQEQLQQFLCDRLLDIEQQVHHLSQIHYYETKPQINIQLDRYQKNANGQHFFYQSDWVYDSQQGFLKFINQEKLVQQKKVFYYILQKIGQSLLRTSILQISLPVYIFERRTNLQRLASSFSYAPHFLEPVVNSYPLDQMKALLAFIISMNILYLSLEKPFNPILGETFQCWIKGCPIYLEQISHRPPIASFMMYGHGYNFNGHFETQASLGLNSITGCNFGKVNLQFINGTKVEFNNCKGYLSGITIGDKIFYLEGPIYCIDYINEYLGELYFNPPSGLFGKKMALDYFQGAIYKIDDKEVNRWKKLGYKKYLGLNGSTQKYPVLSKLDGYWQSEGKNLNVDERNIFNIMTDFPYEIYAEQYPLASDSQNRQDLVAWQLNDYELTMKNKEYLENQQRRDRQLRKKK</sequence>
<dbReference type="InterPro" id="IPR000648">
    <property type="entry name" value="Oxysterol-bd"/>
</dbReference>
<dbReference type="GO" id="GO:0005829">
    <property type="term" value="C:cytosol"/>
    <property type="evidence" value="ECO:0007669"/>
    <property type="project" value="TreeGrafter"/>
</dbReference>
<proteinExistence type="predicted"/>
<evidence type="ECO:0000313" key="2">
    <source>
        <dbReference type="EMBL" id="CAD8116206.1"/>
    </source>
</evidence>
<dbReference type="OrthoDB" id="14833at2759"/>
<name>A0A8S1QL76_9CILI</name>
<dbReference type="EMBL" id="CAJJDN010000110">
    <property type="protein sequence ID" value="CAD8116206.1"/>
    <property type="molecule type" value="Genomic_DNA"/>
</dbReference>
<dbReference type="Pfam" id="PF01237">
    <property type="entry name" value="Oxysterol_BP"/>
    <property type="match status" value="1"/>
</dbReference>
<dbReference type="PANTHER" id="PTHR10972:SF148">
    <property type="entry name" value="OXYSTEROL-BINDING PROTEIN 9"/>
    <property type="match status" value="1"/>
</dbReference>
<comment type="caution">
    <text evidence="2">The sequence shown here is derived from an EMBL/GenBank/DDBJ whole genome shotgun (WGS) entry which is preliminary data.</text>
</comment>